<gene>
    <name evidence="7" type="ORF">ACFO0R_19305</name>
</gene>
<organism evidence="7 8">
    <name type="scientific">Chromobacterium aquaticum</name>
    <dbReference type="NCBI Taxonomy" id="467180"/>
    <lineage>
        <taxon>Bacteria</taxon>
        <taxon>Pseudomonadati</taxon>
        <taxon>Pseudomonadota</taxon>
        <taxon>Betaproteobacteria</taxon>
        <taxon>Neisseriales</taxon>
        <taxon>Chromobacteriaceae</taxon>
        <taxon>Chromobacterium</taxon>
    </lineage>
</organism>
<dbReference type="InterPro" id="IPR037185">
    <property type="entry name" value="EmrE-like"/>
</dbReference>
<sequence length="296" mass="31921">MTPAWRDGALRLGRRLRQGRLGAGWMVVAALCFALMSMFVKLGAAAFGSTELLFWRTAIGALTLGAAMAWRRQSPLTPHWRGHIKRSFVGYASMVALFYALTRLPLSTAVTLNYTSSLFFALLCVVKLKDRLTPRTGLALLLGFVGIVVLLRPTFSSAQWLAGLIGLTSGISAGYAVFQVRELGQMGEPSWKVVFWFFAISSLFGGIWLILGPGFSAVTVDNVLPLLGVGVCGMLGQLAMTRAYKDGRKYLVASFGYLTVLFSVLLGVVLWGDPLSAWSLAAMALIVGSGLMAALR</sequence>
<feature type="transmembrane region" description="Helical" evidence="5">
    <location>
        <begin position="52"/>
        <end position="71"/>
    </location>
</feature>
<dbReference type="PANTHER" id="PTHR22911:SF6">
    <property type="entry name" value="SOLUTE CARRIER FAMILY 35 MEMBER G1"/>
    <property type="match status" value="1"/>
</dbReference>
<feature type="domain" description="EamA" evidence="6">
    <location>
        <begin position="21"/>
        <end position="151"/>
    </location>
</feature>
<evidence type="ECO:0000256" key="2">
    <source>
        <dbReference type="ARBA" id="ARBA00022692"/>
    </source>
</evidence>
<evidence type="ECO:0000313" key="8">
    <source>
        <dbReference type="Proteomes" id="UP001595999"/>
    </source>
</evidence>
<keyword evidence="8" id="KW-1185">Reference proteome</keyword>
<feature type="transmembrane region" description="Helical" evidence="5">
    <location>
        <begin position="277"/>
        <end position="295"/>
    </location>
</feature>
<evidence type="ECO:0000256" key="3">
    <source>
        <dbReference type="ARBA" id="ARBA00022989"/>
    </source>
</evidence>
<protein>
    <submittedName>
        <fullName evidence="7">DMT family transporter</fullName>
    </submittedName>
</protein>
<comment type="subcellular location">
    <subcellularLocation>
        <location evidence="1">Membrane</location>
        <topology evidence="1">Multi-pass membrane protein</topology>
    </subcellularLocation>
</comment>
<proteinExistence type="predicted"/>
<dbReference type="SUPFAM" id="SSF103481">
    <property type="entry name" value="Multidrug resistance efflux transporter EmrE"/>
    <property type="match status" value="2"/>
</dbReference>
<feature type="transmembrane region" description="Helical" evidence="5">
    <location>
        <begin position="250"/>
        <end position="271"/>
    </location>
</feature>
<evidence type="ECO:0000256" key="1">
    <source>
        <dbReference type="ARBA" id="ARBA00004141"/>
    </source>
</evidence>
<evidence type="ECO:0000256" key="5">
    <source>
        <dbReference type="SAM" id="Phobius"/>
    </source>
</evidence>
<keyword evidence="2 5" id="KW-0812">Transmembrane</keyword>
<feature type="transmembrane region" description="Helical" evidence="5">
    <location>
        <begin position="161"/>
        <end position="178"/>
    </location>
</feature>
<dbReference type="Proteomes" id="UP001595999">
    <property type="component" value="Unassembled WGS sequence"/>
</dbReference>
<evidence type="ECO:0000259" key="6">
    <source>
        <dbReference type="Pfam" id="PF00892"/>
    </source>
</evidence>
<dbReference type="InterPro" id="IPR000620">
    <property type="entry name" value="EamA_dom"/>
</dbReference>
<dbReference type="RefSeq" id="WP_231460976.1">
    <property type="nucleotide sequence ID" value="NZ_JAJOHW010000013.1"/>
</dbReference>
<name>A0ABV8ZZU1_9NEIS</name>
<keyword evidence="3 5" id="KW-1133">Transmembrane helix</keyword>
<feature type="transmembrane region" description="Helical" evidence="5">
    <location>
        <begin position="190"/>
        <end position="211"/>
    </location>
</feature>
<accession>A0ABV8ZZU1</accession>
<keyword evidence="4 5" id="KW-0472">Membrane</keyword>
<feature type="transmembrane region" description="Helical" evidence="5">
    <location>
        <begin position="83"/>
        <end position="101"/>
    </location>
</feature>
<feature type="transmembrane region" description="Helical" evidence="5">
    <location>
        <begin position="21"/>
        <end position="40"/>
    </location>
</feature>
<dbReference type="PANTHER" id="PTHR22911">
    <property type="entry name" value="ACYL-MALONYL CONDENSING ENZYME-RELATED"/>
    <property type="match status" value="1"/>
</dbReference>
<feature type="domain" description="EamA" evidence="6">
    <location>
        <begin position="164"/>
        <end position="289"/>
    </location>
</feature>
<reference evidence="8" key="1">
    <citation type="journal article" date="2019" name="Int. J. Syst. Evol. Microbiol.">
        <title>The Global Catalogue of Microorganisms (GCM) 10K type strain sequencing project: providing services to taxonomists for standard genome sequencing and annotation.</title>
        <authorList>
            <consortium name="The Broad Institute Genomics Platform"/>
            <consortium name="The Broad Institute Genome Sequencing Center for Infectious Disease"/>
            <person name="Wu L."/>
            <person name="Ma J."/>
        </authorList>
    </citation>
    <scope>NUCLEOTIDE SEQUENCE [LARGE SCALE GENOMIC DNA]</scope>
    <source>
        <strain evidence="8">CGMCC 4.7608</strain>
    </source>
</reference>
<comment type="caution">
    <text evidence="7">The sequence shown here is derived from an EMBL/GenBank/DDBJ whole genome shotgun (WGS) entry which is preliminary data.</text>
</comment>
<evidence type="ECO:0000256" key="4">
    <source>
        <dbReference type="ARBA" id="ARBA00023136"/>
    </source>
</evidence>
<evidence type="ECO:0000313" key="7">
    <source>
        <dbReference type="EMBL" id="MFC4491763.1"/>
    </source>
</evidence>
<dbReference type="EMBL" id="JBHSEK010000016">
    <property type="protein sequence ID" value="MFC4491763.1"/>
    <property type="molecule type" value="Genomic_DNA"/>
</dbReference>
<dbReference type="Pfam" id="PF00892">
    <property type="entry name" value="EamA"/>
    <property type="match status" value="2"/>
</dbReference>
<feature type="transmembrane region" description="Helical" evidence="5">
    <location>
        <begin position="138"/>
        <end position="155"/>
    </location>
</feature>